<accession>A0A0D9V2R5</accession>
<evidence type="ECO:0000259" key="2">
    <source>
        <dbReference type="Pfam" id="PF11976"/>
    </source>
</evidence>
<dbReference type="EnsemblPlants" id="LPERR01G19020.1">
    <property type="protein sequence ID" value="LPERR01G19020.1"/>
    <property type="gene ID" value="LPERR01G19020"/>
</dbReference>
<dbReference type="PANTHER" id="PTHR47813">
    <property type="entry name" value="UBIQUITIN-LIKE SUPERFAMILY PROTEIN"/>
    <property type="match status" value="1"/>
</dbReference>
<feature type="region of interest" description="Disordered" evidence="1">
    <location>
        <begin position="287"/>
        <end position="306"/>
    </location>
</feature>
<dbReference type="PANTHER" id="PTHR47813:SF2">
    <property type="entry name" value="UBIQUITIN-LIKE SUPERFAMILY PROTEIN"/>
    <property type="match status" value="1"/>
</dbReference>
<dbReference type="Gene3D" id="3.10.20.90">
    <property type="entry name" value="Phosphatidylinositol 3-kinase Catalytic Subunit, Chain A, domain 1"/>
    <property type="match status" value="1"/>
</dbReference>
<organism evidence="3 4">
    <name type="scientific">Leersia perrieri</name>
    <dbReference type="NCBI Taxonomy" id="77586"/>
    <lineage>
        <taxon>Eukaryota</taxon>
        <taxon>Viridiplantae</taxon>
        <taxon>Streptophyta</taxon>
        <taxon>Embryophyta</taxon>
        <taxon>Tracheophyta</taxon>
        <taxon>Spermatophyta</taxon>
        <taxon>Magnoliopsida</taxon>
        <taxon>Liliopsida</taxon>
        <taxon>Poales</taxon>
        <taxon>Poaceae</taxon>
        <taxon>BOP clade</taxon>
        <taxon>Oryzoideae</taxon>
        <taxon>Oryzeae</taxon>
        <taxon>Oryzinae</taxon>
        <taxon>Leersia</taxon>
    </lineage>
</organism>
<dbReference type="eggNOG" id="ENOG502RYPZ">
    <property type="taxonomic scope" value="Eukaryota"/>
</dbReference>
<evidence type="ECO:0000256" key="1">
    <source>
        <dbReference type="SAM" id="MobiDB-lite"/>
    </source>
</evidence>
<reference evidence="4" key="2">
    <citation type="submission" date="2013-12" db="EMBL/GenBank/DDBJ databases">
        <authorList>
            <person name="Yu Y."/>
            <person name="Lee S."/>
            <person name="de Baynast K."/>
            <person name="Wissotski M."/>
            <person name="Liu L."/>
            <person name="Talag J."/>
            <person name="Goicoechea J."/>
            <person name="Angelova A."/>
            <person name="Jetty R."/>
            <person name="Kudrna D."/>
            <person name="Golser W."/>
            <person name="Rivera L."/>
            <person name="Zhang J."/>
            <person name="Wing R."/>
        </authorList>
    </citation>
    <scope>NUCLEOTIDE SEQUENCE</scope>
</reference>
<dbReference type="HOGENOM" id="CLU_054897_1_0_1"/>
<dbReference type="InterPro" id="IPR022617">
    <property type="entry name" value="Rad60/SUMO-like_dom"/>
</dbReference>
<feature type="region of interest" description="Disordered" evidence="1">
    <location>
        <begin position="120"/>
        <end position="173"/>
    </location>
</feature>
<dbReference type="CDD" id="cd01763">
    <property type="entry name" value="Ubl_SUMO_like"/>
    <property type="match status" value="1"/>
</dbReference>
<dbReference type="AlphaFoldDB" id="A0A0D9V2R5"/>
<dbReference type="Gramene" id="LPERR01G19020.1">
    <property type="protein sequence ID" value="LPERR01G19020.1"/>
    <property type="gene ID" value="LPERR01G19020"/>
</dbReference>
<feature type="domain" description="Rad60/SUMO-like" evidence="2">
    <location>
        <begin position="239"/>
        <end position="305"/>
    </location>
</feature>
<evidence type="ECO:0000313" key="4">
    <source>
        <dbReference type="Proteomes" id="UP000032180"/>
    </source>
</evidence>
<dbReference type="Pfam" id="PF11976">
    <property type="entry name" value="Rad60-SLD"/>
    <property type="match status" value="1"/>
</dbReference>
<feature type="compositionally biased region" description="Low complexity" evidence="1">
    <location>
        <begin position="139"/>
        <end position="149"/>
    </location>
</feature>
<dbReference type="SUPFAM" id="SSF54236">
    <property type="entry name" value="Ubiquitin-like"/>
    <property type="match status" value="1"/>
</dbReference>
<name>A0A0D9V2R5_9ORYZ</name>
<dbReference type="STRING" id="77586.A0A0D9V2R5"/>
<proteinExistence type="predicted"/>
<evidence type="ECO:0000313" key="3">
    <source>
        <dbReference type="EnsemblPlants" id="LPERR01G19020.1"/>
    </source>
</evidence>
<dbReference type="InterPro" id="IPR029071">
    <property type="entry name" value="Ubiquitin-like_domsf"/>
</dbReference>
<protein>
    <recommendedName>
        <fullName evidence="2">Rad60/SUMO-like domain-containing protein</fullName>
    </recommendedName>
</protein>
<keyword evidence="4" id="KW-1185">Reference proteome</keyword>
<feature type="region of interest" description="Disordered" evidence="1">
    <location>
        <begin position="1"/>
        <end position="75"/>
    </location>
</feature>
<sequence length="306" mass="34230">MARAKKKNPPPESARATKSSKNTQHDHQIQNPPSNSAARAPLPSLQPKSPQKNHRISGGEREESPPTLSRLVIPMAAAAADEEELEPLFDYSRVQPTMAFSFDDTDIEKSDIFVHCHKRRKVDDAGGGGSAEEGDKADQQAAASAKATARTVDLEENWLPSPPKPKSTVRPEIEEDSLLRELRLYKQRLAKIAEESANDVLEKVTETARQKVEARKTLEHIDLDKSPERHVENAREKVVITVQNKAGEQQFRLYKDEKFDKLFRAYAKKNNLSLSALTFVFDGEKVNPASTPEELGLEDEDMIEVD</sequence>
<dbReference type="Proteomes" id="UP000032180">
    <property type="component" value="Chromosome 1"/>
</dbReference>
<reference evidence="3 4" key="1">
    <citation type="submission" date="2012-08" db="EMBL/GenBank/DDBJ databases">
        <title>Oryza genome evolution.</title>
        <authorList>
            <person name="Wing R.A."/>
        </authorList>
    </citation>
    <scope>NUCLEOTIDE SEQUENCE</scope>
</reference>
<feature type="compositionally biased region" description="Acidic residues" evidence="1">
    <location>
        <begin position="295"/>
        <end position="306"/>
    </location>
</feature>
<reference evidence="3" key="3">
    <citation type="submission" date="2015-04" db="UniProtKB">
        <authorList>
            <consortium name="EnsemblPlants"/>
        </authorList>
    </citation>
    <scope>IDENTIFICATION</scope>
</reference>